<protein>
    <submittedName>
        <fullName evidence="1">Shikimate dehydrogenase</fullName>
    </submittedName>
</protein>
<reference evidence="1" key="2">
    <citation type="submission" date="2021-04" db="EMBL/GenBank/DDBJ databases">
        <authorList>
            <person name="Gilroy R."/>
        </authorList>
    </citation>
    <scope>NUCLEOTIDE SEQUENCE</scope>
    <source>
        <strain evidence="1">ChiGjej1B1-98</strain>
    </source>
</reference>
<dbReference type="Proteomes" id="UP000824005">
    <property type="component" value="Unassembled WGS sequence"/>
</dbReference>
<name>A0A9D1YXT1_9MICO</name>
<evidence type="ECO:0000313" key="1">
    <source>
        <dbReference type="EMBL" id="HIY67703.1"/>
    </source>
</evidence>
<proteinExistence type="predicted"/>
<dbReference type="Gene3D" id="3.40.50.10860">
    <property type="entry name" value="Leucine Dehydrogenase, chain A, domain 1"/>
    <property type="match status" value="1"/>
</dbReference>
<dbReference type="InterPro" id="IPR036291">
    <property type="entry name" value="NAD(P)-bd_dom_sf"/>
</dbReference>
<dbReference type="SUPFAM" id="SSF51735">
    <property type="entry name" value="NAD(P)-binding Rossmann-fold domains"/>
    <property type="match status" value="1"/>
</dbReference>
<evidence type="ECO:0000313" key="2">
    <source>
        <dbReference type="Proteomes" id="UP000824005"/>
    </source>
</evidence>
<reference evidence="1" key="1">
    <citation type="journal article" date="2021" name="PeerJ">
        <title>Extensive microbial diversity within the chicken gut microbiome revealed by metagenomics and culture.</title>
        <authorList>
            <person name="Gilroy R."/>
            <person name="Ravi A."/>
            <person name="Getino M."/>
            <person name="Pursley I."/>
            <person name="Horton D.L."/>
            <person name="Alikhan N.F."/>
            <person name="Baker D."/>
            <person name="Gharbi K."/>
            <person name="Hall N."/>
            <person name="Watson M."/>
            <person name="Adriaenssens E.M."/>
            <person name="Foster-Nyarko E."/>
            <person name="Jarju S."/>
            <person name="Secka A."/>
            <person name="Antonio M."/>
            <person name="Oren A."/>
            <person name="Chaudhuri R.R."/>
            <person name="La Ragione R."/>
            <person name="Hildebrand F."/>
            <person name="Pallen M.J."/>
        </authorList>
    </citation>
    <scope>NUCLEOTIDE SEQUENCE</scope>
    <source>
        <strain evidence="1">ChiGjej1B1-98</strain>
    </source>
</reference>
<dbReference type="Gene3D" id="3.40.50.720">
    <property type="entry name" value="NAD(P)-binding Rossmann-like Domain"/>
    <property type="match status" value="1"/>
</dbReference>
<comment type="caution">
    <text evidence="1">The sequence shown here is derived from an EMBL/GenBank/DDBJ whole genome shotgun (WGS) entry which is preliminary data.</text>
</comment>
<gene>
    <name evidence="1" type="ORF">H9830_15665</name>
</gene>
<sequence length="300" mass="32658">MNERMAFIGVTTGSSSIMKIFPAWADELELPTRTLEGVDIALDADDAAFRAAVERIKRDAAHRGALVTTHKMSLYTAAHDLFDELDEFAVACGEISSISKRNGRLLGHAKDPITATAGLDELFPAGGFGGEREAIILGAGGAGLALSWGLAEREDLPSRIVVTDTSRERLQHLLDVHAERGTPRSLLEVHDAHETAGILASAPEGSLVVNASGLGKDRPGSPVPDGTFFPRAATVWEFNYRGSLEFLQQAREQESSRDLRVFDGWRYFIHGWTQVIGEVFDVEMTGERVDRLAEIAEGCR</sequence>
<dbReference type="AlphaFoldDB" id="A0A9D1YXT1"/>
<dbReference type="EMBL" id="DXDC01000473">
    <property type="protein sequence ID" value="HIY67703.1"/>
    <property type="molecule type" value="Genomic_DNA"/>
</dbReference>
<organism evidence="1 2">
    <name type="scientific">Candidatus Agrococcus pullicola</name>
    <dbReference type="NCBI Taxonomy" id="2838429"/>
    <lineage>
        <taxon>Bacteria</taxon>
        <taxon>Bacillati</taxon>
        <taxon>Actinomycetota</taxon>
        <taxon>Actinomycetes</taxon>
        <taxon>Micrococcales</taxon>
        <taxon>Microbacteriaceae</taxon>
        <taxon>Agrococcus</taxon>
    </lineage>
</organism>
<accession>A0A9D1YXT1</accession>